<evidence type="ECO:0000313" key="2">
    <source>
        <dbReference type="EMBL" id="OHA91810.1"/>
    </source>
</evidence>
<organism evidence="2 3">
    <name type="scientific">Candidatus Zambryskibacteria bacterium RIFCSPHIGHO2_01_FULL_46_30</name>
    <dbReference type="NCBI Taxonomy" id="1802739"/>
    <lineage>
        <taxon>Bacteria</taxon>
        <taxon>Candidatus Zambryskiibacteriota</taxon>
    </lineage>
</organism>
<dbReference type="EMBL" id="MHVI01000010">
    <property type="protein sequence ID" value="OHA91810.1"/>
    <property type="molecule type" value="Genomic_DNA"/>
</dbReference>
<evidence type="ECO:0000256" key="1">
    <source>
        <dbReference type="SAM" id="Phobius"/>
    </source>
</evidence>
<accession>A0A1G2T3E0</accession>
<gene>
    <name evidence="2" type="ORF">A2665_02325</name>
</gene>
<keyword evidence="1" id="KW-0812">Transmembrane</keyword>
<name>A0A1G2T3E0_9BACT</name>
<feature type="transmembrane region" description="Helical" evidence="1">
    <location>
        <begin position="45"/>
        <end position="65"/>
    </location>
</feature>
<dbReference type="AlphaFoldDB" id="A0A1G2T3E0"/>
<dbReference type="Proteomes" id="UP000177746">
    <property type="component" value="Unassembled WGS sequence"/>
</dbReference>
<proteinExistence type="predicted"/>
<evidence type="ECO:0000313" key="3">
    <source>
        <dbReference type="Proteomes" id="UP000177746"/>
    </source>
</evidence>
<feature type="transmembrane region" description="Helical" evidence="1">
    <location>
        <begin position="6"/>
        <end position="33"/>
    </location>
</feature>
<reference evidence="2 3" key="1">
    <citation type="journal article" date="2016" name="Nat. Commun.">
        <title>Thousands of microbial genomes shed light on interconnected biogeochemical processes in an aquifer system.</title>
        <authorList>
            <person name="Anantharaman K."/>
            <person name="Brown C.T."/>
            <person name="Hug L.A."/>
            <person name="Sharon I."/>
            <person name="Castelle C.J."/>
            <person name="Probst A.J."/>
            <person name="Thomas B.C."/>
            <person name="Singh A."/>
            <person name="Wilkins M.J."/>
            <person name="Karaoz U."/>
            <person name="Brodie E.L."/>
            <person name="Williams K.H."/>
            <person name="Hubbard S.S."/>
            <person name="Banfield J.F."/>
        </authorList>
    </citation>
    <scope>NUCLEOTIDE SEQUENCE [LARGE SCALE GENOMIC DNA]</scope>
</reference>
<keyword evidence="1" id="KW-0472">Membrane</keyword>
<comment type="caution">
    <text evidence="2">The sequence shown here is derived from an EMBL/GenBank/DDBJ whole genome shotgun (WGS) entry which is preliminary data.</text>
</comment>
<sequence length="75" mass="8370">MTYAFPLAIIFNTLAIVVFLVYWGGSFIILYHLTRFGIGVQPKKFAAIFLFGSVVLSGTAIILFMNLDTNLLIPR</sequence>
<keyword evidence="1" id="KW-1133">Transmembrane helix</keyword>
<protein>
    <submittedName>
        <fullName evidence="2">Uncharacterized protein</fullName>
    </submittedName>
</protein>